<gene>
    <name evidence="1" type="ORF">ABV298_25225</name>
</gene>
<organism evidence="1">
    <name type="scientific">Dyadobacter sp. 676</name>
    <dbReference type="NCBI Taxonomy" id="3088362"/>
    <lineage>
        <taxon>Bacteria</taxon>
        <taxon>Pseudomonadati</taxon>
        <taxon>Bacteroidota</taxon>
        <taxon>Cytophagia</taxon>
        <taxon>Cytophagales</taxon>
        <taxon>Spirosomataceae</taxon>
        <taxon>Dyadobacter</taxon>
    </lineage>
</organism>
<dbReference type="RefSeq" id="WP_353718901.1">
    <property type="nucleotide sequence ID" value="NZ_CP159289.1"/>
</dbReference>
<reference evidence="1" key="1">
    <citation type="submission" date="2024-06" db="EMBL/GenBank/DDBJ databases">
        <title>Sequencing and assembly of the genome of Dyadobacter sp. strain 676, a symbiont of Cyamopsis tetragonoloba.</title>
        <authorList>
            <person name="Guro P."/>
            <person name="Sazanova A."/>
            <person name="Kuznetsova I."/>
            <person name="Belimov A."/>
            <person name="Safronova V."/>
        </authorList>
    </citation>
    <scope>NUCLEOTIDE SEQUENCE</scope>
    <source>
        <strain evidence="1">676</strain>
    </source>
</reference>
<name>A0AAU8FHW9_9BACT</name>
<protein>
    <submittedName>
        <fullName evidence="1">Uncharacterized protein</fullName>
    </submittedName>
</protein>
<dbReference type="AlphaFoldDB" id="A0AAU8FHW9"/>
<dbReference type="EMBL" id="CP159289">
    <property type="protein sequence ID" value="XCH23577.1"/>
    <property type="molecule type" value="Genomic_DNA"/>
</dbReference>
<sequence length="157" mass="18131">MASQKRNPFRDRLYWECDDIKNGRCDWLEITRLDTLADAKNWQRPVNVRVTGWREVMNPAVMTDSTSYAFQFPRRSGAVQGTYAGNRFELTTSRVEKVKLFLSPEMIDFGKNLQVRINGTLVFDGRVAMDEAFMLTSYRRESDHQAVWAGSLELAVP</sequence>
<evidence type="ECO:0000313" key="1">
    <source>
        <dbReference type="EMBL" id="XCH23577.1"/>
    </source>
</evidence>
<accession>A0AAU8FHW9</accession>
<proteinExistence type="predicted"/>